<dbReference type="RefSeq" id="WP_010743704.1">
    <property type="nucleotide sequence ID" value="NZ_BTSP01000015.1"/>
</dbReference>
<keyword evidence="1" id="KW-0472">Membrane</keyword>
<proteinExistence type="predicted"/>
<evidence type="ECO:0000256" key="1">
    <source>
        <dbReference type="SAM" id="Phobius"/>
    </source>
</evidence>
<keyword evidence="1" id="KW-1133">Transmembrane helix</keyword>
<accession>A0AAW8SYB2</accession>
<dbReference type="EMBL" id="JARPXM010000008">
    <property type="protein sequence ID" value="MDT2538436.1"/>
    <property type="molecule type" value="Genomic_DNA"/>
</dbReference>
<feature type="transmembrane region" description="Helical" evidence="1">
    <location>
        <begin position="32"/>
        <end position="54"/>
    </location>
</feature>
<dbReference type="InterPro" id="IPR005325">
    <property type="entry name" value="DUF308_memb"/>
</dbReference>
<organism evidence="2 4">
    <name type="scientific">Enterococcus raffinosus</name>
    <dbReference type="NCBI Taxonomy" id="71452"/>
    <lineage>
        <taxon>Bacteria</taxon>
        <taxon>Bacillati</taxon>
        <taxon>Bacillota</taxon>
        <taxon>Bacilli</taxon>
        <taxon>Lactobacillales</taxon>
        <taxon>Enterococcaceae</taxon>
        <taxon>Enterococcus</taxon>
    </lineage>
</organism>
<gene>
    <name evidence="3" type="ORF">P7D69_12250</name>
    <name evidence="2" type="ORF">P7D78_09880</name>
</gene>
<name>A0AAW8SYB2_9ENTE</name>
<comment type="caution">
    <text evidence="2">The sequence shown here is derived from an EMBL/GenBank/DDBJ whole genome shotgun (WGS) entry which is preliminary data.</text>
</comment>
<feature type="transmembrane region" description="Helical" evidence="1">
    <location>
        <begin position="149"/>
        <end position="171"/>
    </location>
</feature>
<dbReference type="Proteomes" id="UP001254770">
    <property type="component" value="Unassembled WGS sequence"/>
</dbReference>
<reference evidence="2" key="1">
    <citation type="submission" date="2023-03" db="EMBL/GenBank/DDBJ databases">
        <authorList>
            <person name="Shen W."/>
            <person name="Cai J."/>
        </authorList>
    </citation>
    <scope>NUCLEOTIDE SEQUENCE</scope>
    <source>
        <strain evidence="2">B646-2</strain>
        <strain evidence="3">Y15</strain>
    </source>
</reference>
<dbReference type="InterPro" id="IPR052712">
    <property type="entry name" value="Acid_resist_chaperone_HdeD"/>
</dbReference>
<dbReference type="Pfam" id="PF03729">
    <property type="entry name" value="DUF308"/>
    <property type="match status" value="2"/>
</dbReference>
<dbReference type="EMBL" id="JARPXL010000011">
    <property type="protein sequence ID" value="MDT2545113.1"/>
    <property type="molecule type" value="Genomic_DNA"/>
</dbReference>
<protein>
    <submittedName>
        <fullName evidence="2">DUF308 domain-containing protein</fullName>
    </submittedName>
</protein>
<keyword evidence="1" id="KW-0812">Transmembrane</keyword>
<dbReference type="GO" id="GO:0005886">
    <property type="term" value="C:plasma membrane"/>
    <property type="evidence" value="ECO:0007669"/>
    <property type="project" value="TreeGrafter"/>
</dbReference>
<dbReference type="PANTHER" id="PTHR34989">
    <property type="entry name" value="PROTEIN HDED"/>
    <property type="match status" value="1"/>
</dbReference>
<evidence type="ECO:0000313" key="2">
    <source>
        <dbReference type="EMBL" id="MDT2538436.1"/>
    </source>
</evidence>
<feature type="transmembrane region" description="Helical" evidence="1">
    <location>
        <begin position="91"/>
        <end position="116"/>
    </location>
</feature>
<feature type="transmembrane region" description="Helical" evidence="1">
    <location>
        <begin position="7"/>
        <end position="26"/>
    </location>
</feature>
<dbReference type="AlphaFoldDB" id="A0AAW8SYB2"/>
<feature type="transmembrane region" description="Helical" evidence="1">
    <location>
        <begin position="66"/>
        <end position="85"/>
    </location>
</feature>
<feature type="transmembrane region" description="Helical" evidence="1">
    <location>
        <begin position="123"/>
        <end position="143"/>
    </location>
</feature>
<evidence type="ECO:0000313" key="4">
    <source>
        <dbReference type="Proteomes" id="UP001249240"/>
    </source>
</evidence>
<sequence length="172" mass="19472">MERKSSFSWPYFLMGILFILVALVSFRDPQSSLLAIVYIFALSAILKGVFELFFRRKIHEFTNQKSTLLIVLGVFDLLVGIFFLFNISAGLIALPFVFAIWFLVDSIVALLTAGIYRLESTGYYWFHIILNVIGVILGFMLLFNPVTSALTLAFLVGFYFMMAGISLIAYAF</sequence>
<dbReference type="PANTHER" id="PTHR34989:SF1">
    <property type="entry name" value="PROTEIN HDED"/>
    <property type="match status" value="1"/>
</dbReference>
<dbReference type="Proteomes" id="UP001249240">
    <property type="component" value="Unassembled WGS sequence"/>
</dbReference>
<evidence type="ECO:0000313" key="3">
    <source>
        <dbReference type="EMBL" id="MDT2545113.1"/>
    </source>
</evidence>